<dbReference type="AlphaFoldDB" id="A0A8B8D0H2"/>
<organism evidence="1 2">
    <name type="scientific">Crassostrea virginica</name>
    <name type="common">Eastern oyster</name>
    <dbReference type="NCBI Taxonomy" id="6565"/>
    <lineage>
        <taxon>Eukaryota</taxon>
        <taxon>Metazoa</taxon>
        <taxon>Spiralia</taxon>
        <taxon>Lophotrochozoa</taxon>
        <taxon>Mollusca</taxon>
        <taxon>Bivalvia</taxon>
        <taxon>Autobranchia</taxon>
        <taxon>Pteriomorphia</taxon>
        <taxon>Ostreida</taxon>
        <taxon>Ostreoidea</taxon>
        <taxon>Ostreidae</taxon>
        <taxon>Crassostrea</taxon>
    </lineage>
</organism>
<evidence type="ECO:0000313" key="1">
    <source>
        <dbReference type="Proteomes" id="UP000694844"/>
    </source>
</evidence>
<dbReference type="OrthoDB" id="6147845at2759"/>
<accession>A0A8B8D0H2</accession>
<dbReference type="GeneID" id="111123328"/>
<protein>
    <submittedName>
        <fullName evidence="2">Uncharacterized protein LOC111123328 isoform X2</fullName>
    </submittedName>
</protein>
<proteinExistence type="predicted"/>
<name>A0A8B8D0H2_CRAVI</name>
<keyword evidence="1" id="KW-1185">Reference proteome</keyword>
<dbReference type="RefSeq" id="XP_022321295.1">
    <property type="nucleotide sequence ID" value="XM_022465587.1"/>
</dbReference>
<gene>
    <name evidence="2" type="primary">LOC111123328</name>
</gene>
<evidence type="ECO:0000313" key="2">
    <source>
        <dbReference type="RefSeq" id="XP_022321295.1"/>
    </source>
</evidence>
<reference evidence="2" key="1">
    <citation type="submission" date="2025-08" db="UniProtKB">
        <authorList>
            <consortium name="RefSeq"/>
        </authorList>
    </citation>
    <scope>IDENTIFICATION</scope>
    <source>
        <tissue evidence="2">Whole sample</tissue>
    </source>
</reference>
<dbReference type="Proteomes" id="UP000694844">
    <property type="component" value="Chromosome 3"/>
</dbReference>
<sequence>MYDEITKSEDKNQYEAILKKEYQGAYTNPYDKLKKNGNAHHCIEQGNVSNTSGAFGKTDGSTFQKGFEEYENASFRKSTEARCQYLVRRDHLCQMTQGNTDHQKLMAVLRVESLLWCILASHILTTVGDSLELCRSLAMAKLDPCKLECISINQISLLRCLRGCSKQYKTILTTCILNRM</sequence>